<dbReference type="InterPro" id="IPR051449">
    <property type="entry name" value="ABC-2_transporter_component"/>
</dbReference>
<feature type="transmembrane region" description="Helical" evidence="9">
    <location>
        <begin position="136"/>
        <end position="160"/>
    </location>
</feature>
<dbReference type="RefSeq" id="WP_072699967.1">
    <property type="nucleotide sequence ID" value="NZ_JAFBBL010000001.1"/>
</dbReference>
<reference evidence="11 12" key="1">
    <citation type="submission" date="2018-06" db="EMBL/GenBank/DDBJ databases">
        <authorList>
            <consortium name="Pathogen Informatics"/>
            <person name="Doyle S."/>
        </authorList>
    </citation>
    <scope>NUCLEOTIDE SEQUENCE [LARGE SCALE GENOMIC DNA]</scope>
    <source>
        <strain evidence="11 12">NCTC10994</strain>
    </source>
</reference>
<evidence type="ECO:0000256" key="8">
    <source>
        <dbReference type="ARBA" id="ARBA00023251"/>
    </source>
</evidence>
<protein>
    <recommendedName>
        <fullName evidence="9">Transport permease protein</fullName>
    </recommendedName>
</protein>
<evidence type="ECO:0000256" key="5">
    <source>
        <dbReference type="ARBA" id="ARBA00022692"/>
    </source>
</evidence>
<evidence type="ECO:0000256" key="9">
    <source>
        <dbReference type="RuleBase" id="RU361157"/>
    </source>
</evidence>
<evidence type="ECO:0000256" key="3">
    <source>
        <dbReference type="ARBA" id="ARBA00022448"/>
    </source>
</evidence>
<gene>
    <name evidence="11" type="primary">ybhR</name>
    <name evidence="11" type="ORF">NCTC10994_01391</name>
</gene>
<evidence type="ECO:0000313" key="11">
    <source>
        <dbReference type="EMBL" id="SQI30074.1"/>
    </source>
</evidence>
<dbReference type="KEGG" id="rcr:NCTC10994_01391"/>
<comment type="subcellular location">
    <subcellularLocation>
        <location evidence="1 9">Cell membrane</location>
        <topology evidence="1 9">Multi-pass membrane protein</topology>
    </subcellularLocation>
</comment>
<dbReference type="NCBIfam" id="TIGR00025">
    <property type="entry name" value="Mtu_efflux"/>
    <property type="match status" value="1"/>
</dbReference>
<proteinExistence type="inferred from homology"/>
<feature type="transmembrane region" description="Helical" evidence="9">
    <location>
        <begin position="23"/>
        <end position="42"/>
    </location>
</feature>
<dbReference type="PIRSF" id="PIRSF006648">
    <property type="entry name" value="DrrB"/>
    <property type="match status" value="1"/>
</dbReference>
<accession>A0A2X4X0W7</accession>
<comment type="similarity">
    <text evidence="2 9">Belongs to the ABC-2 integral membrane protein family.</text>
</comment>
<dbReference type="Pfam" id="PF01061">
    <property type="entry name" value="ABC2_membrane"/>
    <property type="match status" value="1"/>
</dbReference>
<dbReference type="GO" id="GO:0140359">
    <property type="term" value="F:ABC-type transporter activity"/>
    <property type="evidence" value="ECO:0007669"/>
    <property type="project" value="InterPro"/>
</dbReference>
<evidence type="ECO:0000256" key="7">
    <source>
        <dbReference type="ARBA" id="ARBA00023136"/>
    </source>
</evidence>
<dbReference type="InterPro" id="IPR047817">
    <property type="entry name" value="ABC2_TM_bact-type"/>
</dbReference>
<evidence type="ECO:0000259" key="10">
    <source>
        <dbReference type="PROSITE" id="PS51012"/>
    </source>
</evidence>
<evidence type="ECO:0000313" key="12">
    <source>
        <dbReference type="Proteomes" id="UP000249091"/>
    </source>
</evidence>
<dbReference type="PANTHER" id="PTHR30294:SF38">
    <property type="entry name" value="TRANSPORT PERMEASE PROTEIN"/>
    <property type="match status" value="1"/>
</dbReference>
<keyword evidence="4 9" id="KW-1003">Cell membrane</keyword>
<dbReference type="GO" id="GO:1900753">
    <property type="term" value="P:doxorubicin transport"/>
    <property type="evidence" value="ECO:0007669"/>
    <property type="project" value="InterPro"/>
</dbReference>
<keyword evidence="8" id="KW-0046">Antibiotic resistance</keyword>
<organism evidence="11 12">
    <name type="scientific">Rhodococcus coprophilus</name>
    <dbReference type="NCBI Taxonomy" id="38310"/>
    <lineage>
        <taxon>Bacteria</taxon>
        <taxon>Bacillati</taxon>
        <taxon>Actinomycetota</taxon>
        <taxon>Actinomycetes</taxon>
        <taxon>Mycobacteriales</taxon>
        <taxon>Nocardiaceae</taxon>
        <taxon>Rhodococcus</taxon>
    </lineage>
</organism>
<dbReference type="InterPro" id="IPR000412">
    <property type="entry name" value="ABC_2_transport"/>
</dbReference>
<dbReference type="Proteomes" id="UP000249091">
    <property type="component" value="Chromosome 1"/>
</dbReference>
<dbReference type="EMBL" id="LS483468">
    <property type="protein sequence ID" value="SQI30074.1"/>
    <property type="molecule type" value="Genomic_DNA"/>
</dbReference>
<evidence type="ECO:0000256" key="2">
    <source>
        <dbReference type="ARBA" id="ARBA00007783"/>
    </source>
</evidence>
<dbReference type="AlphaFoldDB" id="A0A2X4X0W7"/>
<keyword evidence="7 9" id="KW-0472">Membrane</keyword>
<dbReference type="GO" id="GO:0043215">
    <property type="term" value="P:daunorubicin transport"/>
    <property type="evidence" value="ECO:0007669"/>
    <property type="project" value="InterPro"/>
</dbReference>
<keyword evidence="3 9" id="KW-0813">Transport</keyword>
<dbReference type="GO" id="GO:0046677">
    <property type="term" value="P:response to antibiotic"/>
    <property type="evidence" value="ECO:0007669"/>
    <property type="project" value="UniProtKB-KW"/>
</dbReference>
<evidence type="ECO:0000256" key="1">
    <source>
        <dbReference type="ARBA" id="ARBA00004651"/>
    </source>
</evidence>
<sequence>MNPVAYAATTERILRQLKADRRTVAMITLVPSLLMILLYFMYQNTPAGPDGRTLFDRIAIVMLGILPFVVMFLVTSIAMQRERISGTLERILATPLAKIDLLAGYGSAFSSAAVVQAGLACVVAFGLLGVSAEGSVLWVLVIAILVAVLGVSLGLLCSAFARTEFQAVQFMPVLVIPQFLLCGLLVPRADLPDWLRWASNVLPLSYAVEALQQVADHPGTTGLMIRDLIVVAGFVAVGLALGAATLRRRTA</sequence>
<evidence type="ECO:0000256" key="4">
    <source>
        <dbReference type="ARBA" id="ARBA00022475"/>
    </source>
</evidence>
<keyword evidence="6 9" id="KW-1133">Transmembrane helix</keyword>
<feature type="transmembrane region" description="Helical" evidence="9">
    <location>
        <begin position="228"/>
        <end position="246"/>
    </location>
</feature>
<name>A0A2X4X0W7_9NOCA</name>
<evidence type="ECO:0000256" key="6">
    <source>
        <dbReference type="ARBA" id="ARBA00022989"/>
    </source>
</evidence>
<dbReference type="PANTHER" id="PTHR30294">
    <property type="entry name" value="MEMBRANE COMPONENT OF ABC TRANSPORTER YHHJ-RELATED"/>
    <property type="match status" value="1"/>
</dbReference>
<dbReference type="PROSITE" id="PS51012">
    <property type="entry name" value="ABC_TM2"/>
    <property type="match status" value="1"/>
</dbReference>
<keyword evidence="12" id="KW-1185">Reference proteome</keyword>
<feature type="transmembrane region" description="Helical" evidence="9">
    <location>
        <begin position="54"/>
        <end position="78"/>
    </location>
</feature>
<feature type="transmembrane region" description="Helical" evidence="9">
    <location>
        <begin position="167"/>
        <end position="186"/>
    </location>
</feature>
<dbReference type="InterPro" id="IPR004377">
    <property type="entry name" value="ABC_transpt_DrrB/DrrC"/>
</dbReference>
<keyword evidence="5 9" id="KW-0812">Transmembrane</keyword>
<dbReference type="STRING" id="1219011.GCA_001895045_02005"/>
<dbReference type="GO" id="GO:0043190">
    <property type="term" value="C:ATP-binding cassette (ABC) transporter complex"/>
    <property type="evidence" value="ECO:0007669"/>
    <property type="project" value="InterPro"/>
</dbReference>
<feature type="transmembrane region" description="Helical" evidence="9">
    <location>
        <begin position="99"/>
        <end position="130"/>
    </location>
</feature>
<feature type="domain" description="ABC transmembrane type-2" evidence="10">
    <location>
        <begin position="22"/>
        <end position="249"/>
    </location>
</feature>
<dbReference type="InterPro" id="IPR013525">
    <property type="entry name" value="ABC2_TM"/>
</dbReference>